<feature type="compositionally biased region" description="Basic and acidic residues" evidence="1">
    <location>
        <begin position="1"/>
        <end position="11"/>
    </location>
</feature>
<dbReference type="EMBL" id="KV011870">
    <property type="protein sequence ID" value="KZV25503.1"/>
    <property type="molecule type" value="Genomic_DNA"/>
</dbReference>
<feature type="region of interest" description="Disordered" evidence="1">
    <location>
        <begin position="1"/>
        <end position="70"/>
    </location>
</feature>
<evidence type="ECO:0000256" key="1">
    <source>
        <dbReference type="SAM" id="MobiDB-lite"/>
    </source>
</evidence>
<organism evidence="2 3">
    <name type="scientific">Dorcoceras hygrometricum</name>
    <dbReference type="NCBI Taxonomy" id="472368"/>
    <lineage>
        <taxon>Eukaryota</taxon>
        <taxon>Viridiplantae</taxon>
        <taxon>Streptophyta</taxon>
        <taxon>Embryophyta</taxon>
        <taxon>Tracheophyta</taxon>
        <taxon>Spermatophyta</taxon>
        <taxon>Magnoliopsida</taxon>
        <taxon>eudicotyledons</taxon>
        <taxon>Gunneridae</taxon>
        <taxon>Pentapetalae</taxon>
        <taxon>asterids</taxon>
        <taxon>lamiids</taxon>
        <taxon>Lamiales</taxon>
        <taxon>Gesneriaceae</taxon>
        <taxon>Didymocarpoideae</taxon>
        <taxon>Trichosporeae</taxon>
        <taxon>Loxocarpinae</taxon>
        <taxon>Dorcoceras</taxon>
    </lineage>
</organism>
<reference evidence="2 3" key="1">
    <citation type="journal article" date="2015" name="Proc. Natl. Acad. Sci. U.S.A.">
        <title>The resurrection genome of Boea hygrometrica: A blueprint for survival of dehydration.</title>
        <authorList>
            <person name="Xiao L."/>
            <person name="Yang G."/>
            <person name="Zhang L."/>
            <person name="Yang X."/>
            <person name="Zhao S."/>
            <person name="Ji Z."/>
            <person name="Zhou Q."/>
            <person name="Hu M."/>
            <person name="Wang Y."/>
            <person name="Chen M."/>
            <person name="Xu Y."/>
            <person name="Jin H."/>
            <person name="Xiao X."/>
            <person name="Hu G."/>
            <person name="Bao F."/>
            <person name="Hu Y."/>
            <person name="Wan P."/>
            <person name="Li L."/>
            <person name="Deng X."/>
            <person name="Kuang T."/>
            <person name="Xiang C."/>
            <person name="Zhu J.K."/>
            <person name="Oliver M.J."/>
            <person name="He Y."/>
        </authorList>
    </citation>
    <scope>NUCLEOTIDE SEQUENCE [LARGE SCALE GENOMIC DNA]</scope>
    <source>
        <strain evidence="3">cv. XS01</strain>
    </source>
</reference>
<dbReference type="OrthoDB" id="928678at2759"/>
<feature type="compositionally biased region" description="Basic and acidic residues" evidence="1">
    <location>
        <begin position="44"/>
        <end position="66"/>
    </location>
</feature>
<feature type="compositionally biased region" description="Polar residues" evidence="1">
    <location>
        <begin position="12"/>
        <end position="25"/>
    </location>
</feature>
<dbReference type="Proteomes" id="UP000250235">
    <property type="component" value="Unassembled WGS sequence"/>
</dbReference>
<dbReference type="AlphaFoldDB" id="A0A2Z7AVI8"/>
<keyword evidence="3" id="KW-1185">Reference proteome</keyword>
<accession>A0A2Z7AVI8</accession>
<name>A0A2Z7AVI8_9LAMI</name>
<protein>
    <submittedName>
        <fullName evidence="2">Uncharacterized protein</fullName>
    </submittedName>
</protein>
<evidence type="ECO:0000313" key="2">
    <source>
        <dbReference type="EMBL" id="KZV25503.1"/>
    </source>
</evidence>
<proteinExistence type="predicted"/>
<sequence length="145" mass="16450">MGSPRFTDRRSSTQPRQNHATVGKSTNDRRKDLGSKSGHVPRQSGDDDAQKSLKKCQEVETREQRNVSRGGHIFMEGVNRRDRAGSFWDLSDPDLGWNMRKTLIGDHDVLHPIPQPIESLTHALAWNAFQVLSMASAFQLREERS</sequence>
<evidence type="ECO:0000313" key="3">
    <source>
        <dbReference type="Proteomes" id="UP000250235"/>
    </source>
</evidence>
<gene>
    <name evidence="2" type="ORF">F511_07213</name>
</gene>